<feature type="domain" description="HIT" evidence="4">
    <location>
        <begin position="28"/>
        <end position="105"/>
    </location>
</feature>
<dbReference type="GO" id="GO:0016787">
    <property type="term" value="F:hydrolase activity"/>
    <property type="evidence" value="ECO:0007669"/>
    <property type="project" value="UniProtKB-KW"/>
</dbReference>
<evidence type="ECO:0000256" key="1">
    <source>
        <dbReference type="ARBA" id="ARBA00022741"/>
    </source>
</evidence>
<reference evidence="6" key="1">
    <citation type="journal article" date="2018" name="Nat. Microbiol.">
        <title>Leveraging single-cell genomics to expand the fungal tree of life.</title>
        <authorList>
            <person name="Ahrendt S.R."/>
            <person name="Quandt C.A."/>
            <person name="Ciobanu D."/>
            <person name="Clum A."/>
            <person name="Salamov A."/>
            <person name="Andreopoulos B."/>
            <person name="Cheng J.F."/>
            <person name="Woyke T."/>
            <person name="Pelin A."/>
            <person name="Henrissat B."/>
            <person name="Reynolds N.K."/>
            <person name="Benny G.L."/>
            <person name="Smith M.E."/>
            <person name="James T.Y."/>
            <person name="Grigoriev I.V."/>
        </authorList>
    </citation>
    <scope>NUCLEOTIDE SEQUENCE [LARGE SCALE GENOMIC DNA]</scope>
    <source>
        <strain evidence="6">RSA 1356</strain>
    </source>
</reference>
<dbReference type="PANTHER" id="PTHR46243">
    <property type="entry name" value="BIS(5'-ADENOSYL)-TRIPHOSPHATASE"/>
    <property type="match status" value="1"/>
</dbReference>
<dbReference type="InterPro" id="IPR051884">
    <property type="entry name" value="Bis(5'-adenosyl)-TPase_reg"/>
</dbReference>
<keyword evidence="1" id="KW-0547">Nucleotide-binding</keyword>
<dbReference type="Pfam" id="PF01230">
    <property type="entry name" value="HIT"/>
    <property type="match status" value="1"/>
</dbReference>
<gene>
    <name evidence="5" type="ORF">THASP1DRAFT_24639</name>
</gene>
<dbReference type="FunFam" id="3.30.428.10:FF:000011">
    <property type="entry name" value="Fragile histidine triad"/>
    <property type="match status" value="1"/>
</dbReference>
<keyword evidence="2" id="KW-0378">Hydrolase</keyword>
<keyword evidence="6" id="KW-1185">Reference proteome</keyword>
<dbReference type="AlphaFoldDB" id="A0A4P9XMP3"/>
<protein>
    <submittedName>
        <fullName evidence="5">Tumor suppressor protein</fullName>
    </submittedName>
</protein>
<dbReference type="SUPFAM" id="SSF54197">
    <property type="entry name" value="HIT-like"/>
    <property type="match status" value="1"/>
</dbReference>
<dbReference type="EMBL" id="KZ992757">
    <property type="protein sequence ID" value="RKP07156.1"/>
    <property type="molecule type" value="Genomic_DNA"/>
</dbReference>
<sequence length="153" mass="17404">MSAAKSFPFGLHRIRASEIFFASRYSFGLVNLKPLVPRVVPRFHDLTPDEVADMFQSAQTIARVLEREYKGVAMTVAMQDGALAGQTVPHCHVHLIPRRQGDWPNNDDIYRDLDRGTRDNIVEDLTRPPRTLEDMAAEATMLRKLFPDNNVIE</sequence>
<dbReference type="PROSITE" id="PS51084">
    <property type="entry name" value="HIT_2"/>
    <property type="match status" value="1"/>
</dbReference>
<dbReference type="PANTHER" id="PTHR46243:SF1">
    <property type="entry name" value="BIS(5'-ADENOSYL)-TRIPHOSPHATASE"/>
    <property type="match status" value="1"/>
</dbReference>
<evidence type="ECO:0000256" key="3">
    <source>
        <dbReference type="PROSITE-ProRule" id="PRU00464"/>
    </source>
</evidence>
<name>A0A4P9XMP3_9FUNG</name>
<evidence type="ECO:0000313" key="6">
    <source>
        <dbReference type="Proteomes" id="UP000271241"/>
    </source>
</evidence>
<dbReference type="Gene3D" id="3.30.428.10">
    <property type="entry name" value="HIT-like"/>
    <property type="match status" value="1"/>
</dbReference>
<dbReference type="OrthoDB" id="680339at2759"/>
<organism evidence="5 6">
    <name type="scientific">Thamnocephalis sphaerospora</name>
    <dbReference type="NCBI Taxonomy" id="78915"/>
    <lineage>
        <taxon>Eukaryota</taxon>
        <taxon>Fungi</taxon>
        <taxon>Fungi incertae sedis</taxon>
        <taxon>Zoopagomycota</taxon>
        <taxon>Zoopagomycotina</taxon>
        <taxon>Zoopagomycetes</taxon>
        <taxon>Zoopagales</taxon>
        <taxon>Sigmoideomycetaceae</taxon>
        <taxon>Thamnocephalis</taxon>
    </lineage>
</organism>
<feature type="short sequence motif" description="Histidine triad motif" evidence="3">
    <location>
        <begin position="90"/>
        <end position="94"/>
    </location>
</feature>
<evidence type="ECO:0000256" key="2">
    <source>
        <dbReference type="ARBA" id="ARBA00022801"/>
    </source>
</evidence>
<dbReference type="InterPro" id="IPR011146">
    <property type="entry name" value="HIT-like"/>
</dbReference>
<evidence type="ECO:0000313" key="5">
    <source>
        <dbReference type="EMBL" id="RKP07156.1"/>
    </source>
</evidence>
<evidence type="ECO:0000259" key="4">
    <source>
        <dbReference type="PROSITE" id="PS51084"/>
    </source>
</evidence>
<dbReference type="GO" id="GO:0000166">
    <property type="term" value="F:nucleotide binding"/>
    <property type="evidence" value="ECO:0007669"/>
    <property type="project" value="UniProtKB-KW"/>
</dbReference>
<proteinExistence type="predicted"/>
<dbReference type="STRING" id="78915.A0A4P9XMP3"/>
<accession>A0A4P9XMP3</accession>
<dbReference type="InterPro" id="IPR036265">
    <property type="entry name" value="HIT-like_sf"/>
</dbReference>
<dbReference type="Proteomes" id="UP000271241">
    <property type="component" value="Unassembled WGS sequence"/>
</dbReference>